<dbReference type="GO" id="GO:0042742">
    <property type="term" value="P:defense response to bacterium"/>
    <property type="evidence" value="ECO:0007669"/>
    <property type="project" value="UniProtKB-KW"/>
</dbReference>
<name>C1IBY8_TABYA</name>
<dbReference type="PROSITE" id="PS51257">
    <property type="entry name" value="PROKAR_LIPOPROTEIN"/>
    <property type="match status" value="1"/>
</dbReference>
<evidence type="ECO:0000256" key="3">
    <source>
        <dbReference type="ARBA" id="ARBA00022525"/>
    </source>
</evidence>
<dbReference type="GO" id="GO:0005576">
    <property type="term" value="C:extracellular region"/>
    <property type="evidence" value="ECO:0007669"/>
    <property type="project" value="UniProtKB-SubCell"/>
</dbReference>
<dbReference type="Pfam" id="PF03769">
    <property type="entry name" value="Attacin_C"/>
    <property type="match status" value="1"/>
</dbReference>
<feature type="domain" description="Attacin N-terminal" evidence="10">
    <location>
        <begin position="23"/>
        <end position="91"/>
    </location>
</feature>
<protein>
    <submittedName>
        <fullName evidence="12">Attactin TY2</fullName>
    </submittedName>
</protein>
<feature type="signal peptide" evidence="9">
    <location>
        <begin position="1"/>
        <end position="20"/>
    </location>
</feature>
<evidence type="ECO:0000256" key="6">
    <source>
        <dbReference type="ARBA" id="ARBA00022729"/>
    </source>
</evidence>
<dbReference type="InterPro" id="IPR005520">
    <property type="entry name" value="Attacin_N"/>
</dbReference>
<evidence type="ECO:0000256" key="7">
    <source>
        <dbReference type="ARBA" id="ARBA00022859"/>
    </source>
</evidence>
<keyword evidence="5" id="KW-0399">Innate immunity</keyword>
<sequence length="213" mass="22363">MASIKANFFILCGLVAVASCQQLSGSASSNPQGGQDIVAVGKVGAGSPDLNVVGGVFVAGNTDKMAHGAPPTLGGFAGLNVDGHGLSLERTITPGIQSTMEENARINFFDDKTHKVDTNLFRSRTHLDKPNFTFDKYGASLDYSHTRGHGASVGMSNIPNIGSNLDITGRANLWSSPDRMTSFDLTGTHTRGLSGQFAGQNNWGAGVGLTHRW</sequence>
<keyword evidence="4" id="KW-0929">Antimicrobial</keyword>
<organism evidence="12">
    <name type="scientific">Tabanus yao</name>
    <name type="common">Horsefly</name>
    <dbReference type="NCBI Taxonomy" id="485572"/>
    <lineage>
        <taxon>Eukaryota</taxon>
        <taxon>Metazoa</taxon>
        <taxon>Ecdysozoa</taxon>
        <taxon>Arthropoda</taxon>
        <taxon>Hexapoda</taxon>
        <taxon>Insecta</taxon>
        <taxon>Pterygota</taxon>
        <taxon>Neoptera</taxon>
        <taxon>Endopterygota</taxon>
        <taxon>Diptera</taxon>
        <taxon>Brachycera</taxon>
        <taxon>Tabanomorpha</taxon>
        <taxon>Tabanoidea</taxon>
        <taxon>Tabanidae</taxon>
        <taxon>Tabanus</taxon>
    </lineage>
</organism>
<feature type="domain" description="Attacin C-terminal" evidence="11">
    <location>
        <begin position="94"/>
        <end position="212"/>
    </location>
</feature>
<feature type="chain" id="PRO_5002910543" evidence="9">
    <location>
        <begin position="21"/>
        <end position="213"/>
    </location>
</feature>
<dbReference type="AlphaFoldDB" id="C1IBY8"/>
<evidence type="ECO:0000256" key="2">
    <source>
        <dbReference type="ARBA" id="ARBA00007550"/>
    </source>
</evidence>
<comment type="subcellular location">
    <subcellularLocation>
        <location evidence="1">Secreted</location>
    </subcellularLocation>
</comment>
<proteinExistence type="evidence at transcript level"/>
<accession>C1IBY8</accession>
<evidence type="ECO:0000259" key="11">
    <source>
        <dbReference type="Pfam" id="PF03769"/>
    </source>
</evidence>
<evidence type="ECO:0000259" key="10">
    <source>
        <dbReference type="Pfam" id="PF03768"/>
    </source>
</evidence>
<keyword evidence="8" id="KW-0044">Antibiotic</keyword>
<evidence type="ECO:0000313" key="12">
    <source>
        <dbReference type="EMBL" id="ABX80076.1"/>
    </source>
</evidence>
<comment type="similarity">
    <text evidence="2">Belongs to the attacin/sarcotoxin-2 family.</text>
</comment>
<dbReference type="Pfam" id="PF03768">
    <property type="entry name" value="Attacin_N"/>
    <property type="match status" value="1"/>
</dbReference>
<dbReference type="GO" id="GO:0045087">
    <property type="term" value="P:innate immune response"/>
    <property type="evidence" value="ECO:0007669"/>
    <property type="project" value="UniProtKB-KW"/>
</dbReference>
<evidence type="ECO:0000256" key="1">
    <source>
        <dbReference type="ARBA" id="ARBA00004613"/>
    </source>
</evidence>
<evidence type="ECO:0000256" key="8">
    <source>
        <dbReference type="ARBA" id="ARBA00023022"/>
    </source>
</evidence>
<keyword evidence="7" id="KW-0391">Immunity</keyword>
<evidence type="ECO:0000256" key="9">
    <source>
        <dbReference type="SAM" id="SignalP"/>
    </source>
</evidence>
<keyword evidence="3" id="KW-0964">Secreted</keyword>
<keyword evidence="6 9" id="KW-0732">Signal</keyword>
<reference evidence="12" key="1">
    <citation type="submission" date="2007-09" db="EMBL/GenBank/DDBJ databases">
        <title>Cloning and characterization of antimicrobial peptides attactin in horsefly (Tabanus Yao).</title>
        <authorList>
            <person name="Xu X."/>
            <person name="Ma D."/>
            <person name="Wu J."/>
            <person name="Lai R."/>
        </authorList>
    </citation>
    <scope>NUCLEOTIDE SEQUENCE</scope>
    <source>
        <tissue evidence="12">Salivary gland</tissue>
    </source>
</reference>
<dbReference type="InterPro" id="IPR005521">
    <property type="entry name" value="Attacin_C"/>
</dbReference>
<evidence type="ECO:0000256" key="5">
    <source>
        <dbReference type="ARBA" id="ARBA00022588"/>
    </source>
</evidence>
<dbReference type="EMBL" id="EU147259">
    <property type="protein sequence ID" value="ABX80076.1"/>
    <property type="molecule type" value="mRNA"/>
</dbReference>
<evidence type="ECO:0000256" key="4">
    <source>
        <dbReference type="ARBA" id="ARBA00022529"/>
    </source>
</evidence>